<feature type="domain" description="Rieske" evidence="5">
    <location>
        <begin position="37"/>
        <end position="134"/>
    </location>
</feature>
<dbReference type="Proteomes" id="UP000005143">
    <property type="component" value="Unassembled WGS sequence"/>
</dbReference>
<dbReference type="PROSITE" id="PS51296">
    <property type="entry name" value="RIESKE"/>
    <property type="match status" value="1"/>
</dbReference>
<dbReference type="Pfam" id="PF00355">
    <property type="entry name" value="Rieske"/>
    <property type="match status" value="1"/>
</dbReference>
<dbReference type="GO" id="GO:0016705">
    <property type="term" value="F:oxidoreductase activity, acting on paired donors, with incorporation or reduction of molecular oxygen"/>
    <property type="evidence" value="ECO:0007669"/>
    <property type="project" value="UniProtKB-ARBA"/>
</dbReference>
<dbReference type="GO" id="GO:0051537">
    <property type="term" value="F:2 iron, 2 sulfur cluster binding"/>
    <property type="evidence" value="ECO:0007669"/>
    <property type="project" value="UniProtKB-KW"/>
</dbReference>
<keyword evidence="2" id="KW-0479">Metal-binding</keyword>
<dbReference type="SUPFAM" id="SSF50022">
    <property type="entry name" value="ISP domain"/>
    <property type="match status" value="1"/>
</dbReference>
<proteinExistence type="predicted"/>
<dbReference type="Gene3D" id="2.102.10.10">
    <property type="entry name" value="Rieske [2Fe-2S] iron-sulphur domain"/>
    <property type="match status" value="1"/>
</dbReference>
<evidence type="ECO:0000256" key="3">
    <source>
        <dbReference type="ARBA" id="ARBA00023004"/>
    </source>
</evidence>
<accession>H0EBK9</accession>
<keyword evidence="4" id="KW-0411">Iron-sulfur</keyword>
<dbReference type="RefSeq" id="WP_007579060.1">
    <property type="nucleotide sequence ID" value="NZ_AGUD01000310.1"/>
</dbReference>
<reference evidence="6 7" key="1">
    <citation type="journal article" date="2013" name="Biodegradation">
        <title>Quantitative proteomic analysis of ibuprofen-degrading Patulibacter sp. strain I11.</title>
        <authorList>
            <person name="Almeida B."/>
            <person name="Kjeldal H."/>
            <person name="Lolas I."/>
            <person name="Knudsen A.D."/>
            <person name="Carvalho G."/>
            <person name="Nielsen K.L."/>
            <person name="Barreto Crespo M.T."/>
            <person name="Stensballe A."/>
            <person name="Nielsen J.L."/>
        </authorList>
    </citation>
    <scope>NUCLEOTIDE SEQUENCE [LARGE SCALE GENOMIC DNA]</scope>
    <source>
        <strain evidence="6 7">I11</strain>
    </source>
</reference>
<dbReference type="AlphaFoldDB" id="H0EBK9"/>
<evidence type="ECO:0000313" key="6">
    <source>
        <dbReference type="EMBL" id="EHN08931.1"/>
    </source>
</evidence>
<organism evidence="6 7">
    <name type="scientific">Patulibacter medicamentivorans</name>
    <dbReference type="NCBI Taxonomy" id="1097667"/>
    <lineage>
        <taxon>Bacteria</taxon>
        <taxon>Bacillati</taxon>
        <taxon>Actinomycetota</taxon>
        <taxon>Thermoleophilia</taxon>
        <taxon>Solirubrobacterales</taxon>
        <taxon>Patulibacteraceae</taxon>
        <taxon>Patulibacter</taxon>
    </lineage>
</organism>
<dbReference type="EMBL" id="AGUD01000310">
    <property type="protein sequence ID" value="EHN08931.1"/>
    <property type="molecule type" value="Genomic_DNA"/>
</dbReference>
<dbReference type="PANTHER" id="PTHR21496:SF23">
    <property type="entry name" value="3-PHENYLPROPIONATE_CINNAMIC ACID DIOXYGENASE FERREDOXIN SUBUNIT"/>
    <property type="match status" value="1"/>
</dbReference>
<dbReference type="OrthoDB" id="5243643at2"/>
<gene>
    <name evidence="6" type="ORF">PAI11_42410</name>
</gene>
<dbReference type="PANTHER" id="PTHR21496">
    <property type="entry name" value="FERREDOXIN-RELATED"/>
    <property type="match status" value="1"/>
</dbReference>
<name>H0EBK9_9ACTN</name>
<dbReference type="GO" id="GO:0004497">
    <property type="term" value="F:monooxygenase activity"/>
    <property type="evidence" value="ECO:0007669"/>
    <property type="project" value="UniProtKB-ARBA"/>
</dbReference>
<keyword evidence="1" id="KW-0001">2Fe-2S</keyword>
<sequence length="142" mass="14948">MHDTLTPIPEAPRTIEMRDGHDLAPGAGAPLLHDGYRIVGAAADVPPMEGRRTIFAGRPVSVYRLRGGFAAIEAACPHPHSPDYAGLVADRHAVCPVHGWHVDLDSGATAGAVTEPGGVVAVHDVAEKDGLLYLRLSSAHRE</sequence>
<evidence type="ECO:0000259" key="5">
    <source>
        <dbReference type="PROSITE" id="PS51296"/>
    </source>
</evidence>
<evidence type="ECO:0000256" key="2">
    <source>
        <dbReference type="ARBA" id="ARBA00022723"/>
    </source>
</evidence>
<keyword evidence="3" id="KW-0408">Iron</keyword>
<dbReference type="InterPro" id="IPR017941">
    <property type="entry name" value="Rieske_2Fe-2S"/>
</dbReference>
<evidence type="ECO:0000313" key="7">
    <source>
        <dbReference type="Proteomes" id="UP000005143"/>
    </source>
</evidence>
<protein>
    <recommendedName>
        <fullName evidence="5">Rieske domain-containing protein</fullName>
    </recommendedName>
</protein>
<evidence type="ECO:0000256" key="4">
    <source>
        <dbReference type="ARBA" id="ARBA00023014"/>
    </source>
</evidence>
<dbReference type="GO" id="GO:0046872">
    <property type="term" value="F:metal ion binding"/>
    <property type="evidence" value="ECO:0007669"/>
    <property type="project" value="UniProtKB-KW"/>
</dbReference>
<dbReference type="InterPro" id="IPR036922">
    <property type="entry name" value="Rieske_2Fe-2S_sf"/>
</dbReference>
<comment type="caution">
    <text evidence="6">The sequence shown here is derived from an EMBL/GenBank/DDBJ whole genome shotgun (WGS) entry which is preliminary data.</text>
</comment>
<evidence type="ECO:0000256" key="1">
    <source>
        <dbReference type="ARBA" id="ARBA00022714"/>
    </source>
</evidence>
<keyword evidence="7" id="KW-1185">Reference proteome</keyword>